<dbReference type="InterPro" id="IPR006011">
    <property type="entry name" value="Syntaxin_N"/>
</dbReference>
<dbReference type="PANTHER" id="PTHR19957:SF307">
    <property type="entry name" value="PROTEIN SSO1-RELATED"/>
    <property type="match status" value="1"/>
</dbReference>
<dbReference type="PANTHER" id="PTHR19957">
    <property type="entry name" value="SYNTAXIN"/>
    <property type="match status" value="1"/>
</dbReference>
<sequence length="274" mass="31650">MQSRLDELRNIEQKSDSHISSKSEKIKNNDEVRQFMKCFEDFGDNILAIKECSKNIKKLEAQANEERIPYEDIFAELNVTIGESRTEAKTANDKIINGKKILENFEKSKSKEPQNGSTTLLKNILDTNLSEFQSVTRQFNTSSEAFRESLRSKIKRRAKVVHKDLSDQQLENLVNSPDPGSFLRKQLQVVHDDVLQRVEEIEERYENIKKIEEGVLEINRMFNDLAILVELQDEKLQVIEENVLATKERVVHANEELEAAKGLQKKANRCCVLM</sequence>
<dbReference type="Pfam" id="PF00804">
    <property type="entry name" value="Syntaxin"/>
    <property type="match status" value="1"/>
</dbReference>
<keyword evidence="10" id="KW-1185">Reference proteome</keyword>
<evidence type="ECO:0000256" key="1">
    <source>
        <dbReference type="ARBA" id="ARBA00004211"/>
    </source>
</evidence>
<name>A0ABV2ALS2_9EUKA</name>
<dbReference type="PROSITE" id="PS00914">
    <property type="entry name" value="SYNTAXIN"/>
    <property type="match status" value="1"/>
</dbReference>
<dbReference type="InterPro" id="IPR006012">
    <property type="entry name" value="Syntaxin/epimorphin_CS"/>
</dbReference>
<evidence type="ECO:0000256" key="4">
    <source>
        <dbReference type="ARBA" id="ARBA00022989"/>
    </source>
</evidence>
<evidence type="ECO:0000313" key="10">
    <source>
        <dbReference type="Proteomes" id="UP001439008"/>
    </source>
</evidence>
<keyword evidence="3" id="KW-0812">Transmembrane</keyword>
<evidence type="ECO:0000256" key="3">
    <source>
        <dbReference type="ARBA" id="ARBA00022692"/>
    </source>
</evidence>
<feature type="coiled-coil region" evidence="6">
    <location>
        <begin position="184"/>
        <end position="211"/>
    </location>
</feature>
<dbReference type="CDD" id="cd15848">
    <property type="entry name" value="SNARE_syntaxin1-like"/>
    <property type="match status" value="1"/>
</dbReference>
<evidence type="ECO:0000259" key="8">
    <source>
        <dbReference type="PROSITE" id="PS50192"/>
    </source>
</evidence>
<evidence type="ECO:0000256" key="7">
    <source>
        <dbReference type="SAM" id="MobiDB-lite"/>
    </source>
</evidence>
<feature type="domain" description="T-SNARE coiled-coil homology" evidence="8">
    <location>
        <begin position="198"/>
        <end position="260"/>
    </location>
</feature>
<evidence type="ECO:0000313" key="9">
    <source>
        <dbReference type="EMBL" id="MES1920585.1"/>
    </source>
</evidence>
<dbReference type="InterPro" id="IPR010989">
    <property type="entry name" value="SNARE"/>
</dbReference>
<dbReference type="PROSITE" id="PS50192">
    <property type="entry name" value="T_SNARE"/>
    <property type="match status" value="1"/>
</dbReference>
<evidence type="ECO:0000256" key="6">
    <source>
        <dbReference type="SAM" id="Coils"/>
    </source>
</evidence>
<dbReference type="InterPro" id="IPR045242">
    <property type="entry name" value="Syntaxin"/>
</dbReference>
<dbReference type="Proteomes" id="UP001439008">
    <property type="component" value="Unassembled WGS sequence"/>
</dbReference>
<keyword evidence="6" id="KW-0175">Coiled coil</keyword>
<dbReference type="InterPro" id="IPR000727">
    <property type="entry name" value="T_SNARE_dom"/>
</dbReference>
<comment type="subcellular location">
    <subcellularLocation>
        <location evidence="1">Membrane</location>
        <topology evidence="1">Single-pass type IV membrane protein</topology>
    </subcellularLocation>
</comment>
<feature type="region of interest" description="Disordered" evidence="7">
    <location>
        <begin position="1"/>
        <end position="25"/>
    </location>
</feature>
<organism evidence="9 10">
    <name type="scientific">Bonamia ostreae</name>
    <dbReference type="NCBI Taxonomy" id="126728"/>
    <lineage>
        <taxon>Eukaryota</taxon>
        <taxon>Sar</taxon>
        <taxon>Rhizaria</taxon>
        <taxon>Endomyxa</taxon>
        <taxon>Ascetosporea</taxon>
        <taxon>Haplosporida</taxon>
        <taxon>Bonamia</taxon>
    </lineage>
</organism>
<evidence type="ECO:0000256" key="2">
    <source>
        <dbReference type="ARBA" id="ARBA00009063"/>
    </source>
</evidence>
<keyword evidence="5" id="KW-0472">Membrane</keyword>
<dbReference type="EMBL" id="JBDODL010000751">
    <property type="protein sequence ID" value="MES1920585.1"/>
    <property type="molecule type" value="Genomic_DNA"/>
</dbReference>
<keyword evidence="4" id="KW-1133">Transmembrane helix</keyword>
<proteinExistence type="inferred from homology"/>
<comment type="similarity">
    <text evidence="2">Belongs to the syntaxin family.</text>
</comment>
<dbReference type="SMART" id="SM00397">
    <property type="entry name" value="t_SNARE"/>
    <property type="match status" value="1"/>
</dbReference>
<dbReference type="SUPFAM" id="SSF47661">
    <property type="entry name" value="t-snare proteins"/>
    <property type="match status" value="1"/>
</dbReference>
<comment type="caution">
    <text evidence="9">The sequence shown here is derived from an EMBL/GenBank/DDBJ whole genome shotgun (WGS) entry which is preliminary data.</text>
</comment>
<evidence type="ECO:0000256" key="5">
    <source>
        <dbReference type="ARBA" id="ARBA00023136"/>
    </source>
</evidence>
<accession>A0ABV2ALS2</accession>
<protein>
    <submittedName>
        <fullName evidence="9">Syntaxin-2</fullName>
    </submittedName>
</protein>
<dbReference type="Gene3D" id="1.20.58.70">
    <property type="match status" value="1"/>
</dbReference>
<gene>
    <name evidence="9" type="primary">STX2</name>
    <name evidence="9" type="ORF">MHBO_002241</name>
</gene>
<reference evidence="9 10" key="1">
    <citation type="journal article" date="2024" name="BMC Biol.">
        <title>Comparative genomics of Ascetosporea gives new insight into the evolutionary basis for animal parasitism in Rhizaria.</title>
        <authorList>
            <person name="Hiltunen Thoren M."/>
            <person name="Onut-Brannstrom I."/>
            <person name="Alfjorden A."/>
            <person name="Peckova H."/>
            <person name="Swords F."/>
            <person name="Hooper C."/>
            <person name="Holzer A.S."/>
            <person name="Bass D."/>
            <person name="Burki F."/>
        </authorList>
    </citation>
    <scope>NUCLEOTIDE SEQUENCE [LARGE SCALE GENOMIC DNA]</scope>
    <source>
        <strain evidence="9">20-A016</strain>
    </source>
</reference>